<dbReference type="RefSeq" id="WP_262874925.1">
    <property type="nucleotide sequence ID" value="NZ_BAABKW010000013.1"/>
</dbReference>
<reference evidence="3" key="1">
    <citation type="journal article" date="2019" name="Int. J. Syst. Evol. Microbiol.">
        <title>The Global Catalogue of Microorganisms (GCM) 10K type strain sequencing project: providing services to taxonomists for standard genome sequencing and annotation.</title>
        <authorList>
            <consortium name="The Broad Institute Genomics Platform"/>
            <consortium name="The Broad Institute Genome Sequencing Center for Infectious Disease"/>
            <person name="Wu L."/>
            <person name="Ma J."/>
        </authorList>
    </citation>
    <scope>NUCLEOTIDE SEQUENCE [LARGE SCALE GENOMIC DNA]</scope>
    <source>
        <strain evidence="3">CGMCC 1.15772</strain>
    </source>
</reference>
<gene>
    <name evidence="2" type="ORF">ACFQRL_13735</name>
</gene>
<dbReference type="InterPro" id="IPR024775">
    <property type="entry name" value="DinB-like"/>
</dbReference>
<dbReference type="SUPFAM" id="SSF109854">
    <property type="entry name" value="DinB/YfiT-like putative metalloenzymes"/>
    <property type="match status" value="1"/>
</dbReference>
<feature type="domain" description="DinB-like" evidence="1">
    <location>
        <begin position="10"/>
        <end position="125"/>
    </location>
</feature>
<dbReference type="EMBL" id="JBHTBE010000003">
    <property type="protein sequence ID" value="MFC7270021.1"/>
    <property type="molecule type" value="Genomic_DNA"/>
</dbReference>
<proteinExistence type="predicted"/>
<name>A0ABW2HHF5_9MICO</name>
<sequence>MTTAMLLRRLDGAQERYDELIAGLTAAQLGLKLGDLPSSTIGQQLWCVVGARESYRRAAEAGSWQGFDASLTSADLDDPARVRAVFARSHQGTHAFIAGLDPDDAYALELAFGLLEHETMHHGQLIRYLYGDRIPIPPGWKEHYVLD</sequence>
<comment type="caution">
    <text evidence="2">The sequence shown here is derived from an EMBL/GenBank/DDBJ whole genome shotgun (WGS) entry which is preliminary data.</text>
</comment>
<accession>A0ABW2HHF5</accession>
<keyword evidence="3" id="KW-1185">Reference proteome</keyword>
<protein>
    <submittedName>
        <fullName evidence="2">DinB family protein</fullName>
    </submittedName>
</protein>
<dbReference type="Proteomes" id="UP001596507">
    <property type="component" value="Unassembled WGS sequence"/>
</dbReference>
<dbReference type="Gene3D" id="1.20.120.450">
    <property type="entry name" value="dinb family like domain"/>
    <property type="match status" value="1"/>
</dbReference>
<evidence type="ECO:0000259" key="1">
    <source>
        <dbReference type="Pfam" id="PF12867"/>
    </source>
</evidence>
<evidence type="ECO:0000313" key="3">
    <source>
        <dbReference type="Proteomes" id="UP001596507"/>
    </source>
</evidence>
<dbReference type="InterPro" id="IPR034660">
    <property type="entry name" value="DinB/YfiT-like"/>
</dbReference>
<evidence type="ECO:0000313" key="2">
    <source>
        <dbReference type="EMBL" id="MFC7270021.1"/>
    </source>
</evidence>
<dbReference type="Pfam" id="PF12867">
    <property type="entry name" value="DinB_2"/>
    <property type="match status" value="1"/>
</dbReference>
<organism evidence="2 3">
    <name type="scientific">Microbacterium fluvii</name>
    <dbReference type="NCBI Taxonomy" id="415215"/>
    <lineage>
        <taxon>Bacteria</taxon>
        <taxon>Bacillati</taxon>
        <taxon>Actinomycetota</taxon>
        <taxon>Actinomycetes</taxon>
        <taxon>Micrococcales</taxon>
        <taxon>Microbacteriaceae</taxon>
        <taxon>Microbacterium</taxon>
    </lineage>
</organism>